<keyword evidence="3" id="KW-1185">Reference proteome</keyword>
<proteinExistence type="predicted"/>
<dbReference type="Pfam" id="PF00534">
    <property type="entry name" value="Glycos_transf_1"/>
    <property type="match status" value="1"/>
</dbReference>
<dbReference type="RefSeq" id="WP_090172338.1">
    <property type="nucleotide sequence ID" value="NZ_FOFB01000029.1"/>
</dbReference>
<dbReference type="AlphaFoldDB" id="A0A1H9MIW3"/>
<dbReference type="PANTHER" id="PTHR12526">
    <property type="entry name" value="GLYCOSYLTRANSFERASE"/>
    <property type="match status" value="1"/>
</dbReference>
<sequence length="403" mass="45953">MKTILATTYAVNPYKGSEDAMGWNYVCQVARFHKVIAITRENNQEHIEKFMEENPDELYANIQFVYYDLPKSLRWWKKGTWGSMLYFLLWQKGVVGFVRDQGLTFDIAHHLNFHNDWSPSYLWQLGKPFVWGPIGHHPTIPAPFRENMPLADKAKGLLTGLIKRYFWNWSTALENTRAKADYIWCMNDSVPEVLDLSGKKYHISPSVASQDYGWLPERKESTFEVLSAGRLVHMKGFDLTLRAFARFAEANPQLNAVLTIVGDGPEKERLLELADSLGIRSRLNMINWIPRSELMDIMKKASVFLFPSHEGAGMVVPEALSFGLPVLTIDNCGPGRFVEPAYGLVAEADSYDGTVDRLAEGLAGIQRNQKEYAAMRIAARKAFEEKFAWDRRGEALQTIYSNL</sequence>
<reference evidence="3" key="1">
    <citation type="submission" date="2016-10" db="EMBL/GenBank/DDBJ databases">
        <authorList>
            <person name="Varghese N."/>
            <person name="Submissions S."/>
        </authorList>
    </citation>
    <scope>NUCLEOTIDE SEQUENCE [LARGE SCALE GENOMIC DNA]</scope>
    <source>
        <strain evidence="3">DSM 24740</strain>
    </source>
</reference>
<organism evidence="2 3">
    <name type="scientific">Neolewinella agarilytica</name>
    <dbReference type="NCBI Taxonomy" id="478744"/>
    <lineage>
        <taxon>Bacteria</taxon>
        <taxon>Pseudomonadati</taxon>
        <taxon>Bacteroidota</taxon>
        <taxon>Saprospiria</taxon>
        <taxon>Saprospirales</taxon>
        <taxon>Lewinellaceae</taxon>
        <taxon>Neolewinella</taxon>
    </lineage>
</organism>
<evidence type="ECO:0000313" key="2">
    <source>
        <dbReference type="EMBL" id="SER23491.1"/>
    </source>
</evidence>
<feature type="domain" description="Glycosyl transferase family 1" evidence="1">
    <location>
        <begin position="219"/>
        <end position="381"/>
    </location>
</feature>
<dbReference type="SUPFAM" id="SSF53756">
    <property type="entry name" value="UDP-Glycosyltransferase/glycogen phosphorylase"/>
    <property type="match status" value="1"/>
</dbReference>
<dbReference type="STRING" id="478744.SAMN05444359_12937"/>
<dbReference type="OrthoDB" id="596635at2"/>
<dbReference type="CDD" id="cd03801">
    <property type="entry name" value="GT4_PimA-like"/>
    <property type="match status" value="1"/>
</dbReference>
<name>A0A1H9MIW3_9BACT</name>
<dbReference type="Proteomes" id="UP000199021">
    <property type="component" value="Unassembled WGS sequence"/>
</dbReference>
<protein>
    <submittedName>
        <fullName evidence="2">Glycosyltransferase involved in cell wall bisynthesis</fullName>
    </submittedName>
</protein>
<accession>A0A1H9MIW3</accession>
<gene>
    <name evidence="2" type="ORF">SAMN05444359_12937</name>
</gene>
<evidence type="ECO:0000259" key="1">
    <source>
        <dbReference type="Pfam" id="PF00534"/>
    </source>
</evidence>
<keyword evidence="2" id="KW-0808">Transferase</keyword>
<dbReference type="InterPro" id="IPR001296">
    <property type="entry name" value="Glyco_trans_1"/>
</dbReference>
<evidence type="ECO:0000313" key="3">
    <source>
        <dbReference type="Proteomes" id="UP000199021"/>
    </source>
</evidence>
<dbReference type="PANTHER" id="PTHR12526:SF630">
    <property type="entry name" value="GLYCOSYLTRANSFERASE"/>
    <property type="match status" value="1"/>
</dbReference>
<dbReference type="InParanoid" id="A0A1H9MIW3"/>
<dbReference type="Gene3D" id="3.40.50.2000">
    <property type="entry name" value="Glycogen Phosphorylase B"/>
    <property type="match status" value="1"/>
</dbReference>
<dbReference type="GO" id="GO:0016757">
    <property type="term" value="F:glycosyltransferase activity"/>
    <property type="evidence" value="ECO:0007669"/>
    <property type="project" value="InterPro"/>
</dbReference>
<dbReference type="EMBL" id="FOFB01000029">
    <property type="protein sequence ID" value="SER23491.1"/>
    <property type="molecule type" value="Genomic_DNA"/>
</dbReference>